<gene>
    <name evidence="5" type="ORF">SEMRO_409_G137150.1</name>
</gene>
<dbReference type="PANTHER" id="PTHR43563:SF1">
    <property type="entry name" value="AMINE OXIDASE [FLAVIN-CONTAINING] B"/>
    <property type="match status" value="1"/>
</dbReference>
<dbReference type="GO" id="GO:0097621">
    <property type="term" value="F:monoamine oxidase activity"/>
    <property type="evidence" value="ECO:0007669"/>
    <property type="project" value="UniProtKB-EC"/>
</dbReference>
<dbReference type="EMBL" id="CAICTM010000408">
    <property type="protein sequence ID" value="CAB9509887.1"/>
    <property type="molecule type" value="Genomic_DNA"/>
</dbReference>
<evidence type="ECO:0000259" key="4">
    <source>
        <dbReference type="Pfam" id="PF01593"/>
    </source>
</evidence>
<evidence type="ECO:0000256" key="2">
    <source>
        <dbReference type="ARBA" id="ARBA00012804"/>
    </source>
</evidence>
<evidence type="ECO:0000313" key="6">
    <source>
        <dbReference type="Proteomes" id="UP001153069"/>
    </source>
</evidence>
<dbReference type="Pfam" id="PF01593">
    <property type="entry name" value="Amino_oxidase"/>
    <property type="match status" value="2"/>
</dbReference>
<protein>
    <recommendedName>
        <fullName evidence="2">monoamine oxidase</fullName>
        <ecNumber evidence="2">1.4.3.4</ecNumber>
    </recommendedName>
</protein>
<dbReference type="Proteomes" id="UP001153069">
    <property type="component" value="Unassembled WGS sequence"/>
</dbReference>
<dbReference type="Gene3D" id="3.90.660.10">
    <property type="match status" value="1"/>
</dbReference>
<dbReference type="OrthoDB" id="46130at2759"/>
<dbReference type="SUPFAM" id="SSF51905">
    <property type="entry name" value="FAD/NAD(P)-binding domain"/>
    <property type="match status" value="1"/>
</dbReference>
<dbReference type="InterPro" id="IPR002937">
    <property type="entry name" value="Amino_oxidase"/>
</dbReference>
<evidence type="ECO:0000256" key="3">
    <source>
        <dbReference type="ARBA" id="ARBA00048448"/>
    </source>
</evidence>
<dbReference type="Gene3D" id="1.10.405.10">
    <property type="entry name" value="Guanine Nucleotide Dissociation Inhibitor, domain 1"/>
    <property type="match status" value="1"/>
</dbReference>
<comment type="catalytic activity">
    <reaction evidence="3">
        <text>a secondary aliphatic amine + O2 + H2O = a primary amine + an aldehyde + H2O2</text>
        <dbReference type="Rhea" id="RHEA:26414"/>
        <dbReference type="ChEBI" id="CHEBI:15377"/>
        <dbReference type="ChEBI" id="CHEBI:15379"/>
        <dbReference type="ChEBI" id="CHEBI:16240"/>
        <dbReference type="ChEBI" id="CHEBI:17478"/>
        <dbReference type="ChEBI" id="CHEBI:58855"/>
        <dbReference type="ChEBI" id="CHEBI:65296"/>
        <dbReference type="EC" id="1.4.3.4"/>
    </reaction>
</comment>
<evidence type="ECO:0000313" key="5">
    <source>
        <dbReference type="EMBL" id="CAB9509887.1"/>
    </source>
</evidence>
<reference evidence="5" key="1">
    <citation type="submission" date="2020-06" db="EMBL/GenBank/DDBJ databases">
        <authorList>
            <consortium name="Plant Systems Biology data submission"/>
        </authorList>
    </citation>
    <scope>NUCLEOTIDE SEQUENCE</scope>
    <source>
        <strain evidence="5">D6</strain>
    </source>
</reference>
<accession>A0A9N8DWF0</accession>
<dbReference type="InterPro" id="IPR050703">
    <property type="entry name" value="Flavin_MAO"/>
</dbReference>
<name>A0A9N8DWF0_9STRA</name>
<dbReference type="SUPFAM" id="SSF54373">
    <property type="entry name" value="FAD-linked reductases, C-terminal domain"/>
    <property type="match status" value="1"/>
</dbReference>
<feature type="domain" description="Amine oxidase" evidence="4">
    <location>
        <begin position="260"/>
        <end position="536"/>
    </location>
</feature>
<sequence>MSAPASALDVLIIGAGQAGMAAAHRLLHKGVTNIHVVEAHPHVGGRTRNVDLATGMYDQASDHAVELGGTWLSPNHAAFLGLCQELDIPIFRASRIDPAQAEQGKDKQSDGDDDWPWWYWGPEYTNEEMSEQQDILLFHETSKGANTTQKTRFRTHQQLLAALDKTTLEQLHQAGNMIWNVSLGQQVPDLSWEAHMPGSRWDELDGYTTAAKLMPQLSTTNARNILRQVIHNKNAQEPNQVGYLYNLLSFKGCNSDGPDNEYRVQGGTQAVPLAIAHMLGPDRLTLADPVQVIRGAASGRYQVISRSNKVYTANHLIVTGSPHAIMGLHFDNPPLPGEHAQLLQRMPMGTCRKVMAVYKRGPWWRDHGLTGDIIASHLPLELSVPVDSTHTEDRQPIFPQCYDTSPYSLQYGVITCFVEGRANLYYSSLPHEKQEQLFREFLKLSFAEYIPPGDDASGWDPDEILMHNWADDPFARGAYTGFFGPGVLSEPAYWSAYRQMEKLPNVWIAGADYHIGYGNGYIEGAVRSGQLAADQIHKRMQGKSLDE</sequence>
<comment type="caution">
    <text evidence="5">The sequence shown here is derived from an EMBL/GenBank/DDBJ whole genome shotgun (WGS) entry which is preliminary data.</text>
</comment>
<comment type="similarity">
    <text evidence="1">Belongs to the flavin monoamine oxidase family.</text>
</comment>
<organism evidence="5 6">
    <name type="scientific">Seminavis robusta</name>
    <dbReference type="NCBI Taxonomy" id="568900"/>
    <lineage>
        <taxon>Eukaryota</taxon>
        <taxon>Sar</taxon>
        <taxon>Stramenopiles</taxon>
        <taxon>Ochrophyta</taxon>
        <taxon>Bacillariophyta</taxon>
        <taxon>Bacillariophyceae</taxon>
        <taxon>Bacillariophycidae</taxon>
        <taxon>Naviculales</taxon>
        <taxon>Naviculaceae</taxon>
        <taxon>Seminavis</taxon>
    </lineage>
</organism>
<dbReference type="Gene3D" id="3.50.50.60">
    <property type="entry name" value="FAD/NAD(P)-binding domain"/>
    <property type="match status" value="1"/>
</dbReference>
<dbReference type="InterPro" id="IPR036188">
    <property type="entry name" value="FAD/NAD-bd_sf"/>
</dbReference>
<dbReference type="PANTHER" id="PTHR43563">
    <property type="entry name" value="AMINE OXIDASE"/>
    <property type="match status" value="1"/>
</dbReference>
<dbReference type="AlphaFoldDB" id="A0A9N8DWF0"/>
<evidence type="ECO:0000256" key="1">
    <source>
        <dbReference type="ARBA" id="ARBA00005995"/>
    </source>
</evidence>
<proteinExistence type="inferred from homology"/>
<feature type="domain" description="Amine oxidase" evidence="4">
    <location>
        <begin position="18"/>
        <end position="90"/>
    </location>
</feature>
<dbReference type="EC" id="1.4.3.4" evidence="2"/>
<dbReference type="PRINTS" id="PR00419">
    <property type="entry name" value="ADXRDTASE"/>
</dbReference>
<keyword evidence="6" id="KW-1185">Reference proteome</keyword>